<feature type="transmembrane region" description="Helical" evidence="1">
    <location>
        <begin position="20"/>
        <end position="38"/>
    </location>
</feature>
<dbReference type="EMBL" id="CP070496">
    <property type="protein sequence ID" value="QSB06344.1"/>
    <property type="molecule type" value="Genomic_DNA"/>
</dbReference>
<proteinExistence type="predicted"/>
<evidence type="ECO:0000313" key="2">
    <source>
        <dbReference type="EMBL" id="QSB06344.1"/>
    </source>
</evidence>
<evidence type="ECO:0000313" key="3">
    <source>
        <dbReference type="Proteomes" id="UP000662939"/>
    </source>
</evidence>
<sequence length="59" mass="6477">MNGQPPGAFASWFGYPLYSVFLRRGLHLLLLAVTYYYGTRGRVANAAPADLVRAESETA</sequence>
<dbReference type="RefSeq" id="WP_213172353.1">
    <property type="nucleotide sequence ID" value="NZ_CP070496.1"/>
</dbReference>
<keyword evidence="3" id="KW-1185">Reference proteome</keyword>
<dbReference type="KEGG" id="nav:JQS30_05390"/>
<reference evidence="2" key="1">
    <citation type="submission" date="2021-02" db="EMBL/GenBank/DDBJ databases">
        <title>Natronoglycomyces albus gen. nov., sp. nov, a haloalkaliphilic actinobacterium from a soda solonchak soil.</title>
        <authorList>
            <person name="Sorokin D.Y."/>
            <person name="Khijniak T.V."/>
            <person name="Zakharycheva A.P."/>
            <person name="Boueva O.V."/>
            <person name="Ariskina E.V."/>
            <person name="Hahnke R.L."/>
            <person name="Bunk B."/>
            <person name="Sproer C."/>
            <person name="Schumann P."/>
            <person name="Evtushenko L.I."/>
            <person name="Kublanov I.V."/>
        </authorList>
    </citation>
    <scope>NUCLEOTIDE SEQUENCE</scope>
    <source>
        <strain evidence="2">DSM 106290</strain>
    </source>
</reference>
<dbReference type="AlphaFoldDB" id="A0A895XLX2"/>
<name>A0A895XLX2_9ACTN</name>
<accession>A0A895XLX2</accession>
<keyword evidence="1" id="KW-0812">Transmembrane</keyword>
<organism evidence="2 3">
    <name type="scientific">Natronoglycomyces albus</name>
    <dbReference type="NCBI Taxonomy" id="2811108"/>
    <lineage>
        <taxon>Bacteria</taxon>
        <taxon>Bacillati</taxon>
        <taxon>Actinomycetota</taxon>
        <taxon>Actinomycetes</taxon>
        <taxon>Glycomycetales</taxon>
        <taxon>Glycomycetaceae</taxon>
        <taxon>Natronoglycomyces</taxon>
    </lineage>
</organism>
<gene>
    <name evidence="2" type="ORF">JQS30_05390</name>
</gene>
<keyword evidence="1" id="KW-0472">Membrane</keyword>
<protein>
    <submittedName>
        <fullName evidence="2">Uncharacterized protein</fullName>
    </submittedName>
</protein>
<dbReference type="Proteomes" id="UP000662939">
    <property type="component" value="Chromosome"/>
</dbReference>
<evidence type="ECO:0000256" key="1">
    <source>
        <dbReference type="SAM" id="Phobius"/>
    </source>
</evidence>
<keyword evidence="1" id="KW-1133">Transmembrane helix</keyword>